<dbReference type="SUPFAM" id="SSF52096">
    <property type="entry name" value="ClpP/crotonase"/>
    <property type="match status" value="1"/>
</dbReference>
<dbReference type="PRINTS" id="PR00127">
    <property type="entry name" value="CLPPROTEASEP"/>
</dbReference>
<dbReference type="GO" id="GO:0006515">
    <property type="term" value="P:protein quality control for misfolded or incompletely synthesized proteins"/>
    <property type="evidence" value="ECO:0007669"/>
    <property type="project" value="TreeGrafter"/>
</dbReference>
<dbReference type="AlphaFoldDB" id="A0AAW1P7J7"/>
<dbReference type="Gene3D" id="3.90.226.10">
    <property type="entry name" value="2-enoyl-CoA Hydratase, Chain A, domain 1"/>
    <property type="match status" value="1"/>
</dbReference>
<organism evidence="4 5">
    <name type="scientific">Symbiochloris irregularis</name>
    <dbReference type="NCBI Taxonomy" id="706552"/>
    <lineage>
        <taxon>Eukaryota</taxon>
        <taxon>Viridiplantae</taxon>
        <taxon>Chlorophyta</taxon>
        <taxon>core chlorophytes</taxon>
        <taxon>Trebouxiophyceae</taxon>
        <taxon>Trebouxiales</taxon>
        <taxon>Trebouxiaceae</taxon>
        <taxon>Symbiochloris</taxon>
    </lineage>
</organism>
<accession>A0AAW1P7J7</accession>
<evidence type="ECO:0000313" key="5">
    <source>
        <dbReference type="Proteomes" id="UP001465755"/>
    </source>
</evidence>
<dbReference type="Pfam" id="PF00574">
    <property type="entry name" value="CLP_protease"/>
    <property type="match status" value="1"/>
</dbReference>
<proteinExistence type="inferred from homology"/>
<dbReference type="PANTHER" id="PTHR10381">
    <property type="entry name" value="ATP-DEPENDENT CLP PROTEASE PROTEOLYTIC SUBUNIT"/>
    <property type="match status" value="1"/>
</dbReference>
<dbReference type="CDD" id="cd07017">
    <property type="entry name" value="S14_ClpP_2"/>
    <property type="match status" value="1"/>
</dbReference>
<name>A0AAW1P7J7_9CHLO</name>
<feature type="compositionally biased region" description="Basic and acidic residues" evidence="3">
    <location>
        <begin position="50"/>
        <end position="61"/>
    </location>
</feature>
<dbReference type="GO" id="GO:0004176">
    <property type="term" value="F:ATP-dependent peptidase activity"/>
    <property type="evidence" value="ECO:0007669"/>
    <property type="project" value="InterPro"/>
</dbReference>
<dbReference type="EMBL" id="JALJOQ010000040">
    <property type="protein sequence ID" value="KAK9805885.1"/>
    <property type="molecule type" value="Genomic_DNA"/>
</dbReference>
<evidence type="ECO:0000256" key="2">
    <source>
        <dbReference type="RuleBase" id="RU003567"/>
    </source>
</evidence>
<dbReference type="InterPro" id="IPR023562">
    <property type="entry name" value="ClpP/TepA"/>
</dbReference>
<comment type="similarity">
    <text evidence="1 2">Belongs to the peptidase S14 family.</text>
</comment>
<dbReference type="InterPro" id="IPR001907">
    <property type="entry name" value="ClpP"/>
</dbReference>
<dbReference type="GO" id="GO:0009368">
    <property type="term" value="C:endopeptidase Clp complex"/>
    <property type="evidence" value="ECO:0007669"/>
    <property type="project" value="TreeGrafter"/>
</dbReference>
<evidence type="ECO:0000256" key="1">
    <source>
        <dbReference type="ARBA" id="ARBA00007039"/>
    </source>
</evidence>
<gene>
    <name evidence="4" type="ORF">WJX73_001067</name>
</gene>
<evidence type="ECO:0000256" key="3">
    <source>
        <dbReference type="SAM" id="MobiDB-lite"/>
    </source>
</evidence>
<sequence length="315" mass="34381">MQVPGGLTARCLSSANASCSHAVFSQPSVLTTERRQRHATRRGRQSLRASAKDLHQTEDSRQLWLPPSMQHSGSVQGAQTGAGTGYDEHKARKPPPDLPSIMLDTRIVYLGMPLVPAVTELVIAELLYLQHRDIGKPINLYINSTGTTRADGETVGFETEGTAVYDAMCFLSAPVYTLGVGVAMGQSCMLLSAGAKGHRFMLPHATAMLQQPRLPPTGQRQAIEVHIKWREVLAQKQNLLAILSKTTGHPIEKLDADLQRPLYMTAQDAIEYGIIDRIVKPQMELYGDVKKPAQWDKEAGLVERPAPGQGGSGWS</sequence>
<dbReference type="GO" id="GO:0051117">
    <property type="term" value="F:ATPase binding"/>
    <property type="evidence" value="ECO:0007669"/>
    <property type="project" value="TreeGrafter"/>
</dbReference>
<dbReference type="PANTHER" id="PTHR10381:SF6">
    <property type="entry name" value="ATP-DEPENDENT CLP PROTEASE PROTEOLYTIC SUBUNIT-RELATED PROTEIN 3, CHLOROPLASTIC"/>
    <property type="match status" value="1"/>
</dbReference>
<protein>
    <recommendedName>
        <fullName evidence="2">ATP-dependent Clp protease proteolytic subunit</fullName>
    </recommendedName>
</protein>
<feature type="region of interest" description="Disordered" evidence="3">
    <location>
        <begin position="30"/>
        <end position="97"/>
    </location>
</feature>
<dbReference type="InterPro" id="IPR029045">
    <property type="entry name" value="ClpP/crotonase-like_dom_sf"/>
</dbReference>
<evidence type="ECO:0000313" key="4">
    <source>
        <dbReference type="EMBL" id="KAK9805885.1"/>
    </source>
</evidence>
<feature type="compositionally biased region" description="Polar residues" evidence="3">
    <location>
        <begin position="69"/>
        <end position="81"/>
    </location>
</feature>
<feature type="compositionally biased region" description="Basic residues" evidence="3">
    <location>
        <begin position="35"/>
        <end position="45"/>
    </location>
</feature>
<keyword evidence="5" id="KW-1185">Reference proteome</keyword>
<dbReference type="GO" id="GO:0004252">
    <property type="term" value="F:serine-type endopeptidase activity"/>
    <property type="evidence" value="ECO:0007669"/>
    <property type="project" value="InterPro"/>
</dbReference>
<dbReference type="GO" id="GO:0009536">
    <property type="term" value="C:plastid"/>
    <property type="evidence" value="ECO:0007669"/>
    <property type="project" value="UniProtKB-ARBA"/>
</dbReference>
<comment type="caution">
    <text evidence="4">The sequence shown here is derived from an EMBL/GenBank/DDBJ whole genome shotgun (WGS) entry which is preliminary data.</text>
</comment>
<dbReference type="Proteomes" id="UP001465755">
    <property type="component" value="Unassembled WGS sequence"/>
</dbReference>
<reference evidence="4 5" key="1">
    <citation type="journal article" date="2024" name="Nat. Commun.">
        <title>Phylogenomics reveals the evolutionary origins of lichenization in chlorophyte algae.</title>
        <authorList>
            <person name="Puginier C."/>
            <person name="Libourel C."/>
            <person name="Otte J."/>
            <person name="Skaloud P."/>
            <person name="Haon M."/>
            <person name="Grisel S."/>
            <person name="Petersen M."/>
            <person name="Berrin J.G."/>
            <person name="Delaux P.M."/>
            <person name="Dal Grande F."/>
            <person name="Keller J."/>
        </authorList>
    </citation>
    <scope>NUCLEOTIDE SEQUENCE [LARGE SCALE GENOMIC DNA]</scope>
    <source>
        <strain evidence="4 5">SAG 2036</strain>
    </source>
</reference>